<dbReference type="Gene3D" id="3.40.50.150">
    <property type="entry name" value="Vaccinia Virus protein VP39"/>
    <property type="match status" value="1"/>
</dbReference>
<dbReference type="VEuPathDB" id="FungiDB:A1O7_04229"/>
<sequence>MAALADLLMGPFADAVLHTAKFPPAGDSQLVVLDQACGSGVVSSHIMSHLSPDDRSRLDLTCADISEPAIAQMEKRIENSGWSNARAVTNDAMETPFPANHFTHIFFNFGPQMLPTPLAGLKECHRILRQSGILGISSWQKVPWPADYREGIARDSSLPSFPTEEQLRYAFSDTPQRWDTVDEGRAHLEECGFTAIEAAAVENTTSMSVEEVEAMLPFSFDMMVQKFWTKEEVDKFRQPAARAIVDFLKEKYGKGPVVWKWVALVATGRKG</sequence>
<dbReference type="RefSeq" id="XP_007756432.1">
    <property type="nucleotide sequence ID" value="XM_007758242.1"/>
</dbReference>
<evidence type="ECO:0000313" key="2">
    <source>
        <dbReference type="EMBL" id="EXJ60079.1"/>
    </source>
</evidence>
<comment type="caution">
    <text evidence="2">The sequence shown here is derived from an EMBL/GenBank/DDBJ whole genome shotgun (WGS) entry which is preliminary data.</text>
</comment>
<dbReference type="InterPro" id="IPR029063">
    <property type="entry name" value="SAM-dependent_MTases_sf"/>
</dbReference>
<dbReference type="SUPFAM" id="SSF53335">
    <property type="entry name" value="S-adenosyl-L-methionine-dependent methyltransferases"/>
    <property type="match status" value="1"/>
</dbReference>
<evidence type="ECO:0000259" key="1">
    <source>
        <dbReference type="Pfam" id="PF13649"/>
    </source>
</evidence>
<dbReference type="GeneID" id="19178817"/>
<dbReference type="eggNOG" id="ENOG502S4V1">
    <property type="taxonomic scope" value="Eukaryota"/>
</dbReference>
<keyword evidence="3" id="KW-1185">Reference proteome</keyword>
<organism evidence="2 3">
    <name type="scientific">Cladophialophora yegresii CBS 114405</name>
    <dbReference type="NCBI Taxonomy" id="1182544"/>
    <lineage>
        <taxon>Eukaryota</taxon>
        <taxon>Fungi</taxon>
        <taxon>Dikarya</taxon>
        <taxon>Ascomycota</taxon>
        <taxon>Pezizomycotina</taxon>
        <taxon>Eurotiomycetes</taxon>
        <taxon>Chaetothyriomycetidae</taxon>
        <taxon>Chaetothyriales</taxon>
        <taxon>Herpotrichiellaceae</taxon>
        <taxon>Cladophialophora</taxon>
    </lineage>
</organism>
<dbReference type="Proteomes" id="UP000019473">
    <property type="component" value="Unassembled WGS sequence"/>
</dbReference>
<feature type="domain" description="Methyltransferase" evidence="1">
    <location>
        <begin position="32"/>
        <end position="132"/>
    </location>
</feature>
<dbReference type="EMBL" id="AMGW01000003">
    <property type="protein sequence ID" value="EXJ60079.1"/>
    <property type="molecule type" value="Genomic_DNA"/>
</dbReference>
<protein>
    <recommendedName>
        <fullName evidence="1">Methyltransferase domain-containing protein</fullName>
    </recommendedName>
</protein>
<reference evidence="2 3" key="1">
    <citation type="submission" date="2013-03" db="EMBL/GenBank/DDBJ databases">
        <title>The Genome Sequence of Cladophialophora yegresii CBS 114405.</title>
        <authorList>
            <consortium name="The Broad Institute Genomics Platform"/>
            <person name="Cuomo C."/>
            <person name="de Hoog S."/>
            <person name="Gorbushina A."/>
            <person name="Walker B."/>
            <person name="Young S.K."/>
            <person name="Zeng Q."/>
            <person name="Gargeya S."/>
            <person name="Fitzgerald M."/>
            <person name="Haas B."/>
            <person name="Abouelleil A."/>
            <person name="Allen A.W."/>
            <person name="Alvarado L."/>
            <person name="Arachchi H.M."/>
            <person name="Berlin A.M."/>
            <person name="Chapman S.B."/>
            <person name="Gainer-Dewar J."/>
            <person name="Goldberg J."/>
            <person name="Griggs A."/>
            <person name="Gujja S."/>
            <person name="Hansen M."/>
            <person name="Howarth C."/>
            <person name="Imamovic A."/>
            <person name="Ireland A."/>
            <person name="Larimer J."/>
            <person name="McCowan C."/>
            <person name="Murphy C."/>
            <person name="Pearson M."/>
            <person name="Poon T.W."/>
            <person name="Priest M."/>
            <person name="Roberts A."/>
            <person name="Saif S."/>
            <person name="Shea T."/>
            <person name="Sisk P."/>
            <person name="Sykes S."/>
            <person name="Wortman J."/>
            <person name="Nusbaum C."/>
            <person name="Birren B."/>
        </authorList>
    </citation>
    <scope>NUCLEOTIDE SEQUENCE [LARGE SCALE GENOMIC DNA]</scope>
    <source>
        <strain evidence="2 3">CBS 114405</strain>
    </source>
</reference>
<proteinExistence type="predicted"/>
<accession>W9WNT8</accession>
<dbReference type="PANTHER" id="PTHR44068">
    <property type="entry name" value="ZGC:194242"/>
    <property type="match status" value="1"/>
</dbReference>
<dbReference type="InterPro" id="IPR050447">
    <property type="entry name" value="Erg6_SMT_methyltransf"/>
</dbReference>
<gene>
    <name evidence="2" type="ORF">A1O7_04229</name>
</gene>
<evidence type="ECO:0000313" key="3">
    <source>
        <dbReference type="Proteomes" id="UP000019473"/>
    </source>
</evidence>
<dbReference type="InterPro" id="IPR041698">
    <property type="entry name" value="Methyltransf_25"/>
</dbReference>
<dbReference type="Pfam" id="PF13649">
    <property type="entry name" value="Methyltransf_25"/>
    <property type="match status" value="1"/>
</dbReference>
<dbReference type="CDD" id="cd02440">
    <property type="entry name" value="AdoMet_MTases"/>
    <property type="match status" value="1"/>
</dbReference>
<dbReference type="PANTHER" id="PTHR44068:SF11">
    <property type="entry name" value="GERANYL DIPHOSPHATE 2-C-METHYLTRANSFERASE"/>
    <property type="match status" value="1"/>
</dbReference>
<name>W9WNT8_9EURO</name>
<dbReference type="HOGENOM" id="CLU_065416_0_0_1"/>
<dbReference type="AlphaFoldDB" id="W9WNT8"/>
<dbReference type="OrthoDB" id="2013972at2759"/>